<evidence type="ECO:0000313" key="1">
    <source>
        <dbReference type="EMBL" id="CAG8706008.1"/>
    </source>
</evidence>
<protein>
    <submittedName>
        <fullName evidence="1">15246_t:CDS:1</fullName>
    </submittedName>
</protein>
<evidence type="ECO:0000313" key="2">
    <source>
        <dbReference type="Proteomes" id="UP000789570"/>
    </source>
</evidence>
<reference evidence="1" key="1">
    <citation type="submission" date="2021-06" db="EMBL/GenBank/DDBJ databases">
        <authorList>
            <person name="Kallberg Y."/>
            <person name="Tangrot J."/>
            <person name="Rosling A."/>
        </authorList>
    </citation>
    <scope>NUCLEOTIDE SEQUENCE</scope>
    <source>
        <strain evidence="1">UK204</strain>
    </source>
</reference>
<organism evidence="1 2">
    <name type="scientific">Funneliformis caledonium</name>
    <dbReference type="NCBI Taxonomy" id="1117310"/>
    <lineage>
        <taxon>Eukaryota</taxon>
        <taxon>Fungi</taxon>
        <taxon>Fungi incertae sedis</taxon>
        <taxon>Mucoromycota</taxon>
        <taxon>Glomeromycotina</taxon>
        <taxon>Glomeromycetes</taxon>
        <taxon>Glomerales</taxon>
        <taxon>Glomeraceae</taxon>
        <taxon>Funneliformis</taxon>
    </lineage>
</organism>
<dbReference type="AlphaFoldDB" id="A0A9N9N6B0"/>
<dbReference type="Proteomes" id="UP000789570">
    <property type="component" value="Unassembled WGS sequence"/>
</dbReference>
<comment type="caution">
    <text evidence="1">The sequence shown here is derived from an EMBL/GenBank/DDBJ whole genome shotgun (WGS) entry which is preliminary data.</text>
</comment>
<sequence>LLREIENLGLDEDDLKIIRKKKINSHVFLKTSKEDFERYGLEAGSAITG</sequence>
<proteinExistence type="predicted"/>
<feature type="non-terminal residue" evidence="1">
    <location>
        <position position="1"/>
    </location>
</feature>
<name>A0A9N9N6B0_9GLOM</name>
<gene>
    <name evidence="1" type="ORF">FCALED_LOCUS13705</name>
</gene>
<dbReference type="EMBL" id="CAJVPQ010008352">
    <property type="protein sequence ID" value="CAG8706008.1"/>
    <property type="molecule type" value="Genomic_DNA"/>
</dbReference>
<keyword evidence="2" id="KW-1185">Reference proteome</keyword>
<accession>A0A9N9N6B0</accession>